<protein>
    <submittedName>
        <fullName evidence="1">Uncharacterized protein</fullName>
    </submittedName>
</protein>
<name>A0A8J6J4A5_9FIRM</name>
<dbReference type="RefSeq" id="WP_186878255.1">
    <property type="nucleotide sequence ID" value="NZ_JACOPN010000003.1"/>
</dbReference>
<dbReference type="EMBL" id="JACOPN010000003">
    <property type="protein sequence ID" value="MBC5716936.1"/>
    <property type="molecule type" value="Genomic_DNA"/>
</dbReference>
<sequence>MEDNRIQNQIAIYMTNKKLCEFTDKLKPAPIEYYAHMHAQGEEQADGIRAYSCIGVVLQDYSNGTGDKTVRVTANLSPGFFPFVLSRMQNDLDRFDFTEDKIFGEPDEHGLSTVTKLSVKRASVGTDGKPRNYPWCVIVENGRAVKEKTATGGTHIKSGTYKKQRSVYVNINDLDFFNLVYRTTRFIESWELTYGPKLIRDARKLLSEQRAAAQQ</sequence>
<dbReference type="AlphaFoldDB" id="A0A8J6J4A5"/>
<evidence type="ECO:0000313" key="2">
    <source>
        <dbReference type="Proteomes" id="UP000602260"/>
    </source>
</evidence>
<dbReference type="Proteomes" id="UP000602260">
    <property type="component" value="Unassembled WGS sequence"/>
</dbReference>
<proteinExistence type="predicted"/>
<gene>
    <name evidence="1" type="ORF">H8S55_06355</name>
</gene>
<organism evidence="1 2">
    <name type="scientific">Flintibacter faecis</name>
    <dbReference type="NCBI Taxonomy" id="2763047"/>
    <lineage>
        <taxon>Bacteria</taxon>
        <taxon>Bacillati</taxon>
        <taxon>Bacillota</taxon>
        <taxon>Clostridia</taxon>
        <taxon>Eubacteriales</taxon>
        <taxon>Flintibacter</taxon>
    </lineage>
</organism>
<evidence type="ECO:0000313" key="1">
    <source>
        <dbReference type="EMBL" id="MBC5716936.1"/>
    </source>
</evidence>
<reference evidence="1" key="1">
    <citation type="submission" date="2020-08" db="EMBL/GenBank/DDBJ databases">
        <title>Genome public.</title>
        <authorList>
            <person name="Liu C."/>
            <person name="Sun Q."/>
        </authorList>
    </citation>
    <scope>NUCLEOTIDE SEQUENCE</scope>
    <source>
        <strain evidence="1">BX5</strain>
    </source>
</reference>
<accession>A0A8J6J4A5</accession>
<keyword evidence="2" id="KW-1185">Reference proteome</keyword>
<comment type="caution">
    <text evidence="1">The sequence shown here is derived from an EMBL/GenBank/DDBJ whole genome shotgun (WGS) entry which is preliminary data.</text>
</comment>